<sequence length="236" mass="24851">EELEGRGGLRKAALAVLEPRHQGSPGKRHRAVVNRDRERSSGTDTSCCPVPGARHRRHPAAAGLSDSAGLGSCQTCSRIGRPRRESLCLLVSLTGQDGCPQRGTFPAAQVPNRGIREGAAACGLGDHCLDPSPPCWAAPRRAPLRLPLSLPGRVRAFPSRSPGLGALWPRVSLVLTLSASDWTSVNAEGHADHLKAPTGQSVAMTGHQEDPAMTPCVHQLKINAQGSVSLKAAFSK</sequence>
<keyword evidence="3" id="KW-1185">Reference proteome</keyword>
<feature type="non-terminal residue" evidence="2">
    <location>
        <position position="1"/>
    </location>
</feature>
<organism evidence="2 3">
    <name type="scientific">Marmota monax</name>
    <name type="common">Woodchuck</name>
    <dbReference type="NCBI Taxonomy" id="9995"/>
    <lineage>
        <taxon>Eukaryota</taxon>
        <taxon>Metazoa</taxon>
        <taxon>Chordata</taxon>
        <taxon>Craniata</taxon>
        <taxon>Vertebrata</taxon>
        <taxon>Euteleostomi</taxon>
        <taxon>Mammalia</taxon>
        <taxon>Eutheria</taxon>
        <taxon>Euarchontoglires</taxon>
        <taxon>Glires</taxon>
        <taxon>Rodentia</taxon>
        <taxon>Sciuromorpha</taxon>
        <taxon>Sciuridae</taxon>
        <taxon>Xerinae</taxon>
        <taxon>Marmotini</taxon>
        <taxon>Marmota</taxon>
    </lineage>
</organism>
<proteinExistence type="predicted"/>
<dbReference type="Proteomes" id="UP000335636">
    <property type="component" value="Unassembled WGS sequence"/>
</dbReference>
<comment type="caution">
    <text evidence="2">The sequence shown here is derived from an EMBL/GenBank/DDBJ whole genome shotgun (WGS) entry which is preliminary data.</text>
</comment>
<name>A0A5E4C604_MARMO</name>
<feature type="region of interest" description="Disordered" evidence="1">
    <location>
        <begin position="19"/>
        <end position="64"/>
    </location>
</feature>
<accession>A0A5E4C604</accession>
<dbReference type="EMBL" id="CABDUW010000967">
    <property type="protein sequence ID" value="VTJ77363.1"/>
    <property type="molecule type" value="Genomic_DNA"/>
</dbReference>
<dbReference type="AlphaFoldDB" id="A0A5E4C604"/>
<evidence type="ECO:0000256" key="1">
    <source>
        <dbReference type="SAM" id="MobiDB-lite"/>
    </source>
</evidence>
<evidence type="ECO:0000313" key="2">
    <source>
        <dbReference type="EMBL" id="VTJ77363.1"/>
    </source>
</evidence>
<reference evidence="2" key="1">
    <citation type="submission" date="2019-04" db="EMBL/GenBank/DDBJ databases">
        <authorList>
            <person name="Alioto T."/>
            <person name="Alioto T."/>
        </authorList>
    </citation>
    <scope>NUCLEOTIDE SEQUENCE [LARGE SCALE GENOMIC DNA]</scope>
</reference>
<protein>
    <submittedName>
        <fullName evidence="2">Uncharacterized protein</fullName>
    </submittedName>
</protein>
<gene>
    <name evidence="2" type="ORF">MONAX_5E029263</name>
</gene>
<evidence type="ECO:0000313" key="3">
    <source>
        <dbReference type="Proteomes" id="UP000335636"/>
    </source>
</evidence>